<accession>A0A8S3SYA3</accession>
<dbReference type="OrthoDB" id="6082598at2759"/>
<proteinExistence type="predicted"/>
<evidence type="ECO:0000313" key="2">
    <source>
        <dbReference type="Proteomes" id="UP000683360"/>
    </source>
</evidence>
<organism evidence="1 2">
    <name type="scientific">Mytilus edulis</name>
    <name type="common">Blue mussel</name>
    <dbReference type="NCBI Taxonomy" id="6550"/>
    <lineage>
        <taxon>Eukaryota</taxon>
        <taxon>Metazoa</taxon>
        <taxon>Spiralia</taxon>
        <taxon>Lophotrochozoa</taxon>
        <taxon>Mollusca</taxon>
        <taxon>Bivalvia</taxon>
        <taxon>Autobranchia</taxon>
        <taxon>Pteriomorphia</taxon>
        <taxon>Mytilida</taxon>
        <taxon>Mytiloidea</taxon>
        <taxon>Mytilidae</taxon>
        <taxon>Mytilinae</taxon>
        <taxon>Mytilus</taxon>
    </lineage>
</organism>
<dbReference type="Proteomes" id="UP000683360">
    <property type="component" value="Unassembled WGS sequence"/>
</dbReference>
<reference evidence="1" key="1">
    <citation type="submission" date="2021-03" db="EMBL/GenBank/DDBJ databases">
        <authorList>
            <person name="Bekaert M."/>
        </authorList>
    </citation>
    <scope>NUCLEOTIDE SEQUENCE</scope>
</reference>
<gene>
    <name evidence="1" type="ORF">MEDL_39706</name>
</gene>
<keyword evidence="2" id="KW-1185">Reference proteome</keyword>
<name>A0A8S3SYA3_MYTED</name>
<dbReference type="Gene3D" id="3.60.10.10">
    <property type="entry name" value="Endonuclease/exonuclease/phosphatase"/>
    <property type="match status" value="1"/>
</dbReference>
<protein>
    <submittedName>
        <fullName evidence="1">Uncharacterized protein</fullName>
    </submittedName>
</protein>
<dbReference type="EMBL" id="CAJPWZ010001921">
    <property type="protein sequence ID" value="CAG2226635.1"/>
    <property type="molecule type" value="Genomic_DNA"/>
</dbReference>
<dbReference type="InterPro" id="IPR036691">
    <property type="entry name" value="Endo/exonu/phosph_ase_sf"/>
</dbReference>
<evidence type="ECO:0000313" key="1">
    <source>
        <dbReference type="EMBL" id="CAG2226635.1"/>
    </source>
</evidence>
<comment type="caution">
    <text evidence="1">The sequence shown here is derived from an EMBL/GenBank/DDBJ whole genome shotgun (WGS) entry which is preliminary data.</text>
</comment>
<dbReference type="AlphaFoldDB" id="A0A8S3SYA3"/>
<sequence>MNISRCRKNPDTIVNKYGRKLIEFCKNNNMFILNGRFGKDSIGRMTCKNKSVVDYIICTCNVLENILDFEVQEFCRLFSDVHSPLSLTLSCKNKKHSDLATNNFTPKIGKWKCEKTLDFRDNLDGEMIEKLFFKIQSLHNAKENAQKPKVDEVVFDLCNILLKSAETTFGLTSNKAHRHSKKQWFDLKAKKEFRKSKRLCKKYGSNIFKERLRVSELSYKKTMDNAIVRFNTDFRNKMKNMRTKNPKEFWKLFHGNRQRDISKIPLQTLVDFFKDLNTNKDHSDDFVITNEINSDEVIRKTRAIKWTITMPTVFLGIQSNYSDYALQEQVFGQQGYVHVNRNMKGRSCQKPDKVTR</sequence>